<dbReference type="AlphaFoldDB" id="A0A3Q2U444"/>
<reference evidence="2" key="1">
    <citation type="submission" date="2025-08" db="UniProtKB">
        <authorList>
            <consortium name="Ensembl"/>
        </authorList>
    </citation>
    <scope>IDENTIFICATION</scope>
</reference>
<evidence type="ECO:0000256" key="1">
    <source>
        <dbReference type="SAM" id="Phobius"/>
    </source>
</evidence>
<evidence type="ECO:0000313" key="2">
    <source>
        <dbReference type="Ensembl" id="ENSFHEP00000024490.1"/>
    </source>
</evidence>
<keyword evidence="1" id="KW-1133">Transmembrane helix</keyword>
<evidence type="ECO:0000313" key="3">
    <source>
        <dbReference type="Proteomes" id="UP000265000"/>
    </source>
</evidence>
<sequence>KLPLHGAAELHVSQNKNIPFISSFFFSWYLAHLAAIFRVLLWCGTGDLPHCTTSPDMPSLQRHGSFVLVQGTPAYIWEQRDTAEINHVLADFLCHSELVQCEGALKCD</sequence>
<dbReference type="Ensembl" id="ENSFHET00000007643.1">
    <property type="protein sequence ID" value="ENSFHEP00000024490.1"/>
    <property type="gene ID" value="ENSFHEG00000006109.1"/>
</dbReference>
<reference evidence="2" key="2">
    <citation type="submission" date="2025-09" db="UniProtKB">
        <authorList>
            <consortium name="Ensembl"/>
        </authorList>
    </citation>
    <scope>IDENTIFICATION</scope>
</reference>
<name>A0A3Q2U444_FUNHE</name>
<protein>
    <submittedName>
        <fullName evidence="2">Uncharacterized protein</fullName>
    </submittedName>
</protein>
<dbReference type="Proteomes" id="UP000265000">
    <property type="component" value="Unplaced"/>
</dbReference>
<organism evidence="2 3">
    <name type="scientific">Fundulus heteroclitus</name>
    <name type="common">Killifish</name>
    <name type="synonym">Mummichog</name>
    <dbReference type="NCBI Taxonomy" id="8078"/>
    <lineage>
        <taxon>Eukaryota</taxon>
        <taxon>Metazoa</taxon>
        <taxon>Chordata</taxon>
        <taxon>Craniata</taxon>
        <taxon>Vertebrata</taxon>
        <taxon>Euteleostomi</taxon>
        <taxon>Actinopterygii</taxon>
        <taxon>Neopterygii</taxon>
        <taxon>Teleostei</taxon>
        <taxon>Neoteleostei</taxon>
        <taxon>Acanthomorphata</taxon>
        <taxon>Ovalentaria</taxon>
        <taxon>Atherinomorphae</taxon>
        <taxon>Cyprinodontiformes</taxon>
        <taxon>Fundulidae</taxon>
        <taxon>Fundulus</taxon>
    </lineage>
</organism>
<feature type="transmembrane region" description="Helical" evidence="1">
    <location>
        <begin position="20"/>
        <end position="41"/>
    </location>
</feature>
<keyword evidence="1" id="KW-0812">Transmembrane</keyword>
<proteinExistence type="predicted"/>
<keyword evidence="3" id="KW-1185">Reference proteome</keyword>
<accession>A0A3Q2U444</accession>
<keyword evidence="1" id="KW-0472">Membrane</keyword>